<dbReference type="Proteomes" id="UP000265520">
    <property type="component" value="Unassembled WGS sequence"/>
</dbReference>
<accession>A0A392RQA7</accession>
<sequence length="75" mass="8397">QISTDLEESEIKTVQQQQKPLVDMGMSNNNDGNLNAENPNHRRLNRTQQSPTLSMLKEINSSTCSNNKVHSTGED</sequence>
<organism evidence="2 3">
    <name type="scientific">Trifolium medium</name>
    <dbReference type="NCBI Taxonomy" id="97028"/>
    <lineage>
        <taxon>Eukaryota</taxon>
        <taxon>Viridiplantae</taxon>
        <taxon>Streptophyta</taxon>
        <taxon>Embryophyta</taxon>
        <taxon>Tracheophyta</taxon>
        <taxon>Spermatophyta</taxon>
        <taxon>Magnoliopsida</taxon>
        <taxon>eudicotyledons</taxon>
        <taxon>Gunneridae</taxon>
        <taxon>Pentapetalae</taxon>
        <taxon>rosids</taxon>
        <taxon>fabids</taxon>
        <taxon>Fabales</taxon>
        <taxon>Fabaceae</taxon>
        <taxon>Papilionoideae</taxon>
        <taxon>50 kb inversion clade</taxon>
        <taxon>NPAAA clade</taxon>
        <taxon>Hologalegina</taxon>
        <taxon>IRL clade</taxon>
        <taxon>Trifolieae</taxon>
        <taxon>Trifolium</taxon>
    </lineage>
</organism>
<reference evidence="2 3" key="1">
    <citation type="journal article" date="2018" name="Front. Plant Sci.">
        <title>Red Clover (Trifolium pratense) and Zigzag Clover (T. medium) - A Picture of Genomic Similarities and Differences.</title>
        <authorList>
            <person name="Dluhosova J."/>
            <person name="Istvanek J."/>
            <person name="Nedelnik J."/>
            <person name="Repkova J."/>
        </authorList>
    </citation>
    <scope>NUCLEOTIDE SEQUENCE [LARGE SCALE GENOMIC DNA]</scope>
    <source>
        <strain evidence="3">cv. 10/8</strain>
        <tissue evidence="2">Leaf</tissue>
    </source>
</reference>
<feature type="compositionally biased region" description="Polar residues" evidence="1">
    <location>
        <begin position="46"/>
        <end position="75"/>
    </location>
</feature>
<keyword evidence="3" id="KW-1185">Reference proteome</keyword>
<name>A0A392RQA7_9FABA</name>
<feature type="region of interest" description="Disordered" evidence="1">
    <location>
        <begin position="1"/>
        <end position="75"/>
    </location>
</feature>
<dbReference type="EMBL" id="LXQA010259896">
    <property type="protein sequence ID" value="MCI38793.1"/>
    <property type="molecule type" value="Genomic_DNA"/>
</dbReference>
<evidence type="ECO:0000313" key="2">
    <source>
        <dbReference type="EMBL" id="MCI38793.1"/>
    </source>
</evidence>
<feature type="compositionally biased region" description="Polar residues" evidence="1">
    <location>
        <begin position="26"/>
        <end position="38"/>
    </location>
</feature>
<dbReference type="AlphaFoldDB" id="A0A392RQA7"/>
<evidence type="ECO:0000256" key="1">
    <source>
        <dbReference type="SAM" id="MobiDB-lite"/>
    </source>
</evidence>
<protein>
    <submittedName>
        <fullName evidence="2">Uncharacterized protein</fullName>
    </submittedName>
</protein>
<feature type="non-terminal residue" evidence="2">
    <location>
        <position position="1"/>
    </location>
</feature>
<evidence type="ECO:0000313" key="3">
    <source>
        <dbReference type="Proteomes" id="UP000265520"/>
    </source>
</evidence>
<comment type="caution">
    <text evidence="2">The sequence shown here is derived from an EMBL/GenBank/DDBJ whole genome shotgun (WGS) entry which is preliminary data.</text>
</comment>
<proteinExistence type="predicted"/>